<proteinExistence type="predicted"/>
<sequence>MVAAVGDTTSGPVLPILRDRMLRKRRGRRILKERPRVNSSTVDMQKLAQLPEGTFGRTYVSWLERCGVTPDTREPVHYVNDPELAYVLQRYRECHDFYHAICFLPVYVEYEVALKFFEFAKLGPAGRGAVDGCRDPADPRQTRASVRGDTNMNRFSLPSEELVHLSSGLASSAVVALQTATAETKRFARFILSTYETSDSPAERQRTPSEAESLVAEVYASPTTTAGTQGVHFGNVVPTVAAGEGYYASGFRQ</sequence>
<reference evidence="2 3" key="1">
    <citation type="submission" date="2019-02" db="EMBL/GenBank/DDBJ databases">
        <title>Genome sequencing of the rare red list fungi Hericium alpestre (H. flagellum).</title>
        <authorList>
            <person name="Buettner E."/>
            <person name="Kellner H."/>
        </authorList>
    </citation>
    <scope>NUCLEOTIDE SEQUENCE [LARGE SCALE GENOMIC DNA]</scope>
    <source>
        <strain evidence="2 3">DSM 108284</strain>
    </source>
</reference>
<dbReference type="Proteomes" id="UP000298061">
    <property type="component" value="Unassembled WGS sequence"/>
</dbReference>
<dbReference type="GO" id="GO:0006744">
    <property type="term" value="P:ubiquinone biosynthetic process"/>
    <property type="evidence" value="ECO:0007669"/>
    <property type="project" value="UniProtKB-KW"/>
</dbReference>
<evidence type="ECO:0000313" key="2">
    <source>
        <dbReference type="EMBL" id="TFY83418.1"/>
    </source>
</evidence>
<dbReference type="AlphaFoldDB" id="A0A4Z0ACJ1"/>
<evidence type="ECO:0008006" key="4">
    <source>
        <dbReference type="Google" id="ProtNLM"/>
    </source>
</evidence>
<dbReference type="GO" id="GO:0005739">
    <property type="term" value="C:mitochondrion"/>
    <property type="evidence" value="ECO:0007669"/>
    <property type="project" value="TreeGrafter"/>
</dbReference>
<dbReference type="EMBL" id="SFCI01000030">
    <property type="protein sequence ID" value="TFY83418.1"/>
    <property type="molecule type" value="Genomic_DNA"/>
</dbReference>
<gene>
    <name evidence="2" type="ORF">EWM64_g604</name>
</gene>
<protein>
    <recommendedName>
        <fullName evidence="4">Ubiquinone biosynthesis protein COQ4, mitochondrial</fullName>
    </recommendedName>
</protein>
<comment type="caution">
    <text evidence="2">The sequence shown here is derived from an EMBL/GenBank/DDBJ whole genome shotgun (WGS) entry which is preliminary data.</text>
</comment>
<evidence type="ECO:0000256" key="1">
    <source>
        <dbReference type="ARBA" id="ARBA00022688"/>
    </source>
</evidence>
<dbReference type="STRING" id="135208.A0A4Z0ACJ1"/>
<organism evidence="2 3">
    <name type="scientific">Hericium alpestre</name>
    <dbReference type="NCBI Taxonomy" id="135208"/>
    <lineage>
        <taxon>Eukaryota</taxon>
        <taxon>Fungi</taxon>
        <taxon>Dikarya</taxon>
        <taxon>Basidiomycota</taxon>
        <taxon>Agaricomycotina</taxon>
        <taxon>Agaricomycetes</taxon>
        <taxon>Russulales</taxon>
        <taxon>Hericiaceae</taxon>
        <taxon>Hericium</taxon>
    </lineage>
</organism>
<keyword evidence="3" id="KW-1185">Reference proteome</keyword>
<dbReference type="PANTHER" id="PTHR12922:SF7">
    <property type="entry name" value="UBIQUINONE BIOSYNTHESIS PROTEIN COQ4 HOMOLOG, MITOCHONDRIAL"/>
    <property type="match status" value="1"/>
</dbReference>
<keyword evidence="1" id="KW-0831">Ubiquinone biosynthesis</keyword>
<dbReference type="InterPro" id="IPR007715">
    <property type="entry name" value="Coq4"/>
</dbReference>
<dbReference type="PANTHER" id="PTHR12922">
    <property type="entry name" value="UBIQUINONE BIOSYNTHESIS PROTEIN"/>
    <property type="match status" value="1"/>
</dbReference>
<dbReference type="Pfam" id="PF05019">
    <property type="entry name" value="Coq4"/>
    <property type="match status" value="1"/>
</dbReference>
<accession>A0A4Z0ACJ1</accession>
<evidence type="ECO:0000313" key="3">
    <source>
        <dbReference type="Proteomes" id="UP000298061"/>
    </source>
</evidence>
<dbReference type="OrthoDB" id="4249at2759"/>
<name>A0A4Z0ACJ1_9AGAM</name>